<feature type="region of interest" description="Disordered" evidence="1">
    <location>
        <begin position="103"/>
        <end position="129"/>
    </location>
</feature>
<organism evidence="3 4">
    <name type="scientific">Colletotrichum asianum</name>
    <dbReference type="NCBI Taxonomy" id="702518"/>
    <lineage>
        <taxon>Eukaryota</taxon>
        <taxon>Fungi</taxon>
        <taxon>Dikarya</taxon>
        <taxon>Ascomycota</taxon>
        <taxon>Pezizomycotina</taxon>
        <taxon>Sordariomycetes</taxon>
        <taxon>Hypocreomycetidae</taxon>
        <taxon>Glomerellales</taxon>
        <taxon>Glomerellaceae</taxon>
        <taxon>Colletotrichum</taxon>
        <taxon>Colletotrichum gloeosporioides species complex</taxon>
    </lineage>
</organism>
<dbReference type="InterPro" id="IPR029498">
    <property type="entry name" value="HeLo_dom"/>
</dbReference>
<dbReference type="AlphaFoldDB" id="A0A8H3ZWV5"/>
<dbReference type="PANTHER" id="PTHR37542:SF3">
    <property type="entry name" value="PRION-INHIBITION AND PROPAGATION HELO DOMAIN-CONTAINING PROTEIN"/>
    <property type="match status" value="1"/>
</dbReference>
<dbReference type="EMBL" id="WOWK01000006">
    <property type="protein sequence ID" value="KAF0330671.1"/>
    <property type="molecule type" value="Genomic_DNA"/>
</dbReference>
<evidence type="ECO:0000256" key="1">
    <source>
        <dbReference type="SAM" id="MobiDB-lite"/>
    </source>
</evidence>
<dbReference type="InterPro" id="IPR038305">
    <property type="entry name" value="HeLo_sf"/>
</dbReference>
<protein>
    <submittedName>
        <fullName evidence="3">Small s protein</fullName>
    </submittedName>
</protein>
<dbReference type="Pfam" id="PF14479">
    <property type="entry name" value="HeLo"/>
    <property type="match status" value="1"/>
</dbReference>
<gene>
    <name evidence="3" type="ORF">GQ607_002075</name>
</gene>
<name>A0A8H3ZWV5_9PEZI</name>
<reference evidence="3 4" key="1">
    <citation type="submission" date="2019-12" db="EMBL/GenBank/DDBJ databases">
        <title>A genome sequence resource for the geographically widespread anthracnose pathogen Colletotrichum asianum.</title>
        <authorList>
            <person name="Meng Y."/>
        </authorList>
    </citation>
    <scope>NUCLEOTIDE SEQUENCE [LARGE SCALE GENOMIC DNA]</scope>
    <source>
        <strain evidence="3 4">ICMP 18580</strain>
    </source>
</reference>
<dbReference type="Gene3D" id="1.20.120.1020">
    <property type="entry name" value="Prion-inhibition and propagation, HeLo domain"/>
    <property type="match status" value="1"/>
</dbReference>
<feature type="domain" description="Prion-inhibition and propagation HeLo" evidence="2">
    <location>
        <begin position="6"/>
        <end position="205"/>
    </location>
</feature>
<evidence type="ECO:0000313" key="4">
    <source>
        <dbReference type="Proteomes" id="UP000434172"/>
    </source>
</evidence>
<comment type="caution">
    <text evidence="3">The sequence shown here is derived from an EMBL/GenBank/DDBJ whole genome shotgun (WGS) entry which is preliminary data.</text>
</comment>
<dbReference type="PANTHER" id="PTHR37542">
    <property type="entry name" value="HELO DOMAIN-CONTAINING PROTEIN-RELATED"/>
    <property type="match status" value="1"/>
</dbReference>
<sequence>MAEAFGIVSGAMSVAAIFSSCMECFTYIQQGRNFEQDYQNKLIALSLLHVRFSRWGYAVGIDGDVPNPDITPFEETEKTLQHAIKNTLQAILLLFDKFEKKSRKLSSSPSPPSTPTSTKTRAATDIEQSPLSALADTTQEIAESRVKKLGILKRVSWALYEKESLEEIIGEISGFLHQLESLKPAHDVRNRLIEEDFNRIRKLVSFEVLDGLLTGVDADLQQRARKYETEKGSHRYEYIVTKDQARTTNGNVFFGSQYGSSGNRGISEAAVGHVYKRIIVSDDAKAHNGDWHNRSPFD</sequence>
<proteinExistence type="predicted"/>
<keyword evidence="4" id="KW-1185">Reference proteome</keyword>
<dbReference type="Proteomes" id="UP000434172">
    <property type="component" value="Unassembled WGS sequence"/>
</dbReference>
<evidence type="ECO:0000313" key="3">
    <source>
        <dbReference type="EMBL" id="KAF0330671.1"/>
    </source>
</evidence>
<evidence type="ECO:0000259" key="2">
    <source>
        <dbReference type="Pfam" id="PF14479"/>
    </source>
</evidence>
<accession>A0A8H3ZWV5</accession>
<dbReference type="OrthoDB" id="20872at2759"/>